<dbReference type="GeneID" id="95525459"/>
<accession>A0A2Z5JPX3</accession>
<protein>
    <submittedName>
        <fullName evidence="2">Uncharacterized protein</fullName>
    </submittedName>
</protein>
<dbReference type="AlphaFoldDB" id="A0A2Z5JPX3"/>
<evidence type="ECO:0000313" key="2">
    <source>
        <dbReference type="EMBL" id="AXE82299.1"/>
    </source>
</evidence>
<evidence type="ECO:0000313" key="3">
    <source>
        <dbReference type="Proteomes" id="UP000252698"/>
    </source>
</evidence>
<evidence type="ECO:0000256" key="1">
    <source>
        <dbReference type="SAM" id="MobiDB-lite"/>
    </source>
</evidence>
<proteinExistence type="predicted"/>
<feature type="region of interest" description="Disordered" evidence="1">
    <location>
        <begin position="1"/>
        <end position="23"/>
    </location>
</feature>
<name>A0A2Z5JPX3_STRAR</name>
<dbReference type="Pfam" id="PF19450">
    <property type="entry name" value="DUF5988"/>
    <property type="match status" value="1"/>
</dbReference>
<organism evidence="2 3">
    <name type="scientific">Streptomyces atratus</name>
    <dbReference type="NCBI Taxonomy" id="1893"/>
    <lineage>
        <taxon>Bacteria</taxon>
        <taxon>Bacillati</taxon>
        <taxon>Actinomycetota</taxon>
        <taxon>Actinomycetes</taxon>
        <taxon>Kitasatosporales</taxon>
        <taxon>Streptomycetaceae</taxon>
        <taxon>Streptomyces</taxon>
    </lineage>
</organism>
<dbReference type="KEGG" id="sata:C5746_41795"/>
<gene>
    <name evidence="2" type="ORF">C5746_41795</name>
</gene>
<reference evidence="2 3" key="1">
    <citation type="journal article" date="2018" name="Front. Microbiol.">
        <title>Genome Sequencing of Streptomyces atratus SCSIOZH16 and Activation Production of Nocardamine via Metabolic Engineering.</title>
        <authorList>
            <person name="Li Y."/>
            <person name="Zhang C."/>
            <person name="Liu C."/>
            <person name="Ju J."/>
            <person name="Ma J."/>
        </authorList>
    </citation>
    <scope>NUCLEOTIDE SEQUENCE [LARGE SCALE GENOMIC DNA]</scope>
    <source>
        <strain evidence="2 3">SCSIO_ZH16</strain>
    </source>
</reference>
<sequence length="69" mass="8074">MPQSIRVMLSGGPEGSPSTWEVRSLDSETRVTVPHWNGYEHFEFADHYAELDGELLPVYRWIYRTYIAE</sequence>
<dbReference type="Proteomes" id="UP000252698">
    <property type="component" value="Chromosome"/>
</dbReference>
<dbReference type="InterPro" id="IPR046030">
    <property type="entry name" value="DUF5988"/>
</dbReference>
<dbReference type="RefSeq" id="WP_114248681.1">
    <property type="nucleotide sequence ID" value="NZ_BMRN01000033.1"/>
</dbReference>
<dbReference type="EMBL" id="CP027306">
    <property type="protein sequence ID" value="AXE82299.1"/>
    <property type="molecule type" value="Genomic_DNA"/>
</dbReference>